<dbReference type="AlphaFoldDB" id="A0A814X375"/>
<sequence>MLNNRLGGNNRLGVGNNFRPEINLIIQWTPEFAAAYNSFFNGGLGLGRVGLGGLGVLGGGLCGQIGAPSIGLPAQVIGFGYTTTVAPGALGQANPYSAALVPRFPGARTVDTITTVKANKDGLRGRIHGANRPRPQQVHVSSRRRRRF</sequence>
<dbReference type="Proteomes" id="UP000663829">
    <property type="component" value="Unassembled WGS sequence"/>
</dbReference>
<evidence type="ECO:0000313" key="2">
    <source>
        <dbReference type="EMBL" id="CAF1212466.1"/>
    </source>
</evidence>
<dbReference type="Proteomes" id="UP000681722">
    <property type="component" value="Unassembled WGS sequence"/>
</dbReference>
<evidence type="ECO:0000313" key="4">
    <source>
        <dbReference type="Proteomes" id="UP000663829"/>
    </source>
</evidence>
<proteinExistence type="predicted"/>
<keyword evidence="4" id="KW-1185">Reference proteome</keyword>
<name>A0A814X375_9BILA</name>
<reference evidence="2" key="1">
    <citation type="submission" date="2021-02" db="EMBL/GenBank/DDBJ databases">
        <authorList>
            <person name="Nowell W R."/>
        </authorList>
    </citation>
    <scope>NUCLEOTIDE SEQUENCE</scope>
</reference>
<protein>
    <submittedName>
        <fullName evidence="2">Uncharacterized protein</fullName>
    </submittedName>
</protein>
<accession>A0A814X375</accession>
<evidence type="ECO:0000313" key="3">
    <source>
        <dbReference type="EMBL" id="CAF3976407.1"/>
    </source>
</evidence>
<comment type="caution">
    <text evidence="2">The sequence shown here is derived from an EMBL/GenBank/DDBJ whole genome shotgun (WGS) entry which is preliminary data.</text>
</comment>
<dbReference type="EMBL" id="CAJNOQ010008998">
    <property type="protein sequence ID" value="CAF1212466.1"/>
    <property type="molecule type" value="Genomic_DNA"/>
</dbReference>
<evidence type="ECO:0000256" key="1">
    <source>
        <dbReference type="SAM" id="MobiDB-lite"/>
    </source>
</evidence>
<gene>
    <name evidence="2" type="ORF">GPM918_LOCUS24282</name>
    <name evidence="3" type="ORF">SRO942_LOCUS24279</name>
</gene>
<feature type="region of interest" description="Disordered" evidence="1">
    <location>
        <begin position="124"/>
        <end position="148"/>
    </location>
</feature>
<organism evidence="2 4">
    <name type="scientific">Didymodactylos carnosus</name>
    <dbReference type="NCBI Taxonomy" id="1234261"/>
    <lineage>
        <taxon>Eukaryota</taxon>
        <taxon>Metazoa</taxon>
        <taxon>Spiralia</taxon>
        <taxon>Gnathifera</taxon>
        <taxon>Rotifera</taxon>
        <taxon>Eurotatoria</taxon>
        <taxon>Bdelloidea</taxon>
        <taxon>Philodinida</taxon>
        <taxon>Philodinidae</taxon>
        <taxon>Didymodactylos</taxon>
    </lineage>
</organism>
<dbReference type="EMBL" id="CAJOBC010008998">
    <property type="protein sequence ID" value="CAF3976407.1"/>
    <property type="molecule type" value="Genomic_DNA"/>
</dbReference>